<feature type="binding site" evidence="10">
    <location>
        <begin position="148"/>
        <end position="151"/>
    </location>
    <ligand>
        <name>GTP</name>
        <dbReference type="ChEBI" id="CHEBI:37565"/>
    </ligand>
</feature>
<accession>A0A1M5IJ35</accession>
<feature type="domain" description="CP-type G" evidence="12">
    <location>
        <begin position="101"/>
        <end position="260"/>
    </location>
</feature>
<evidence type="ECO:0000256" key="8">
    <source>
        <dbReference type="ARBA" id="ARBA00022884"/>
    </source>
</evidence>
<keyword evidence="14" id="KW-1185">Reference proteome</keyword>
<proteinExistence type="inferred from homology"/>
<dbReference type="Gene3D" id="3.40.50.300">
    <property type="entry name" value="P-loop containing nucleotide triphosphate hydrolases"/>
    <property type="match status" value="1"/>
</dbReference>
<dbReference type="Gene3D" id="1.10.40.50">
    <property type="entry name" value="Probable gtpase engc, domain 3"/>
    <property type="match status" value="1"/>
</dbReference>
<dbReference type="NCBIfam" id="TIGR00157">
    <property type="entry name" value="ribosome small subunit-dependent GTPase A"/>
    <property type="match status" value="1"/>
</dbReference>
<evidence type="ECO:0000256" key="4">
    <source>
        <dbReference type="ARBA" id="ARBA00022730"/>
    </source>
</evidence>
<dbReference type="GO" id="GO:0042274">
    <property type="term" value="P:ribosomal small subunit biogenesis"/>
    <property type="evidence" value="ECO:0007669"/>
    <property type="project" value="UniProtKB-UniRule"/>
</dbReference>
<evidence type="ECO:0000259" key="12">
    <source>
        <dbReference type="PROSITE" id="PS51721"/>
    </source>
</evidence>
<dbReference type="InterPro" id="IPR027417">
    <property type="entry name" value="P-loop_NTPase"/>
</dbReference>
<dbReference type="GO" id="GO:0005525">
    <property type="term" value="F:GTP binding"/>
    <property type="evidence" value="ECO:0007669"/>
    <property type="project" value="UniProtKB-UniRule"/>
</dbReference>
<dbReference type="STRING" id="570519.SAMN04488116_0746"/>
<evidence type="ECO:0000256" key="1">
    <source>
        <dbReference type="ARBA" id="ARBA00022490"/>
    </source>
</evidence>
<keyword evidence="7 10" id="KW-0862">Zinc</keyword>
<dbReference type="CDD" id="cd01854">
    <property type="entry name" value="YjeQ_EngC"/>
    <property type="match status" value="1"/>
</dbReference>
<evidence type="ECO:0000256" key="2">
    <source>
        <dbReference type="ARBA" id="ARBA00022517"/>
    </source>
</evidence>
<feature type="binding site" evidence="10">
    <location>
        <position position="283"/>
    </location>
    <ligand>
        <name>Zn(2+)</name>
        <dbReference type="ChEBI" id="CHEBI:29105"/>
    </ligand>
</feature>
<feature type="binding site" evidence="10">
    <location>
        <position position="296"/>
    </location>
    <ligand>
        <name>Zn(2+)</name>
        <dbReference type="ChEBI" id="CHEBI:29105"/>
    </ligand>
</feature>
<dbReference type="SUPFAM" id="SSF52540">
    <property type="entry name" value="P-loop containing nucleoside triphosphate hydrolases"/>
    <property type="match status" value="1"/>
</dbReference>
<evidence type="ECO:0000313" key="13">
    <source>
        <dbReference type="EMBL" id="SHG28384.1"/>
    </source>
</evidence>
<keyword evidence="6 10" id="KW-0378">Hydrolase</keyword>
<feature type="binding site" evidence="10">
    <location>
        <begin position="202"/>
        <end position="210"/>
    </location>
    <ligand>
        <name>GTP</name>
        <dbReference type="ChEBI" id="CHEBI:37565"/>
    </ligand>
</feature>
<dbReference type="GO" id="GO:0005737">
    <property type="term" value="C:cytoplasm"/>
    <property type="evidence" value="ECO:0007669"/>
    <property type="project" value="UniProtKB-SubCell"/>
</dbReference>
<dbReference type="InterPro" id="IPR004881">
    <property type="entry name" value="Ribosome_biogen_GTPase_RsgA"/>
</dbReference>
<protein>
    <recommendedName>
        <fullName evidence="10">Small ribosomal subunit biogenesis GTPase RsgA</fullName>
        <ecNumber evidence="10">3.6.1.-</ecNumber>
    </recommendedName>
</protein>
<feature type="binding site" evidence="10">
    <location>
        <position position="290"/>
    </location>
    <ligand>
        <name>Zn(2+)</name>
        <dbReference type="ChEBI" id="CHEBI:29105"/>
    </ligand>
</feature>
<dbReference type="GO" id="GO:0003924">
    <property type="term" value="F:GTPase activity"/>
    <property type="evidence" value="ECO:0007669"/>
    <property type="project" value="UniProtKB-UniRule"/>
</dbReference>
<organism evidence="13 14">
    <name type="scientific">Flagellimonas flava</name>
    <dbReference type="NCBI Taxonomy" id="570519"/>
    <lineage>
        <taxon>Bacteria</taxon>
        <taxon>Pseudomonadati</taxon>
        <taxon>Bacteroidota</taxon>
        <taxon>Flavobacteriia</taxon>
        <taxon>Flavobacteriales</taxon>
        <taxon>Flavobacteriaceae</taxon>
        <taxon>Flagellimonas</taxon>
    </lineage>
</organism>
<dbReference type="GO" id="GO:0019843">
    <property type="term" value="F:rRNA binding"/>
    <property type="evidence" value="ECO:0007669"/>
    <property type="project" value="UniProtKB-KW"/>
</dbReference>
<keyword evidence="3 10" id="KW-0479">Metal-binding</keyword>
<sequence length="354" mass="39639">MKLKDLGYNNEIEKLNLATGQEDLVVGRVITEHKERYIVQTELGEFEAEITGNLRYTATSRASFPAVGDWVTLMVYDAHSAIIHKILPRFSTLSRKAVGRLGDIQIIAANINYALIVQAVDRDFNLNRLERYITLCHNSQIEPIIVLNKIDLVNEVQLSAMMGHIQNRMPAVQLLSVSAQTQLGLEELKSLIEPGKTYCLLGSSGVGKSSLVNVLSKKQKMESKAISEQSNRGQHTTTHRELLLLDGGGILIDNPGMREVGITDTAQGLEKTFDTLLNFSENCKFKDCTHTVELGCAIIEAVESGTVDKSLYENYLKMEKEKAHFESSIAEKRKKDKDFGKMVKHFKNLKKSKR</sequence>
<dbReference type="EMBL" id="FQWL01000001">
    <property type="protein sequence ID" value="SHG28384.1"/>
    <property type="molecule type" value="Genomic_DNA"/>
</dbReference>
<dbReference type="Pfam" id="PF03193">
    <property type="entry name" value="RsgA_GTPase"/>
    <property type="match status" value="1"/>
</dbReference>
<dbReference type="RefSeq" id="WP_073176532.1">
    <property type="nucleotide sequence ID" value="NZ_FQWL01000001.1"/>
</dbReference>
<dbReference type="GO" id="GO:0046872">
    <property type="term" value="F:metal ion binding"/>
    <property type="evidence" value="ECO:0007669"/>
    <property type="project" value="UniProtKB-KW"/>
</dbReference>
<gene>
    <name evidence="10" type="primary">rsgA</name>
    <name evidence="13" type="ORF">SAMN04488116_0746</name>
</gene>
<keyword evidence="8 10" id="KW-0694">RNA-binding</keyword>
<dbReference type="InterPro" id="IPR012340">
    <property type="entry name" value="NA-bd_OB-fold"/>
</dbReference>
<name>A0A1M5IJ35_9FLAO</name>
<evidence type="ECO:0000256" key="9">
    <source>
        <dbReference type="ARBA" id="ARBA00023134"/>
    </source>
</evidence>
<dbReference type="PANTHER" id="PTHR32120">
    <property type="entry name" value="SMALL RIBOSOMAL SUBUNIT BIOGENESIS GTPASE RSGA"/>
    <property type="match status" value="1"/>
</dbReference>
<comment type="similarity">
    <text evidence="10">Belongs to the TRAFAC class YlqF/YawG GTPase family. RsgA subfamily.</text>
</comment>
<dbReference type="EC" id="3.6.1.-" evidence="10"/>
<dbReference type="OrthoDB" id="9809485at2"/>
<keyword evidence="2 10" id="KW-0690">Ribosome biogenesis</keyword>
<keyword evidence="4 10" id="KW-0699">rRNA-binding</keyword>
<evidence type="ECO:0000256" key="7">
    <source>
        <dbReference type="ARBA" id="ARBA00022833"/>
    </source>
</evidence>
<keyword evidence="9 10" id="KW-0342">GTP-binding</keyword>
<dbReference type="PROSITE" id="PS50936">
    <property type="entry name" value="ENGC_GTPASE"/>
    <property type="match status" value="1"/>
</dbReference>
<evidence type="ECO:0000256" key="5">
    <source>
        <dbReference type="ARBA" id="ARBA00022741"/>
    </source>
</evidence>
<comment type="function">
    <text evidence="10">One of several proteins that assist in the late maturation steps of the functional core of the 30S ribosomal subunit. Helps release RbfA from mature subunits. May play a role in the assembly of ribosomal proteins into the subunit. Circularly permuted GTPase that catalyzes slow GTP hydrolysis, GTPase activity is stimulated by the 30S ribosomal subunit.</text>
</comment>
<dbReference type="AlphaFoldDB" id="A0A1M5IJ35"/>
<evidence type="ECO:0000256" key="6">
    <source>
        <dbReference type="ARBA" id="ARBA00022801"/>
    </source>
</evidence>
<keyword evidence="1 10" id="KW-0963">Cytoplasm</keyword>
<dbReference type="HAMAP" id="MF_01820">
    <property type="entry name" value="GTPase_RsgA"/>
    <property type="match status" value="1"/>
</dbReference>
<keyword evidence="5 10" id="KW-0547">Nucleotide-binding</keyword>
<comment type="cofactor">
    <cofactor evidence="10">
        <name>Zn(2+)</name>
        <dbReference type="ChEBI" id="CHEBI:29105"/>
    </cofactor>
    <text evidence="10">Binds 1 zinc ion per subunit.</text>
</comment>
<feature type="domain" description="EngC GTPase" evidence="11">
    <location>
        <begin position="109"/>
        <end position="258"/>
    </location>
</feature>
<reference evidence="14" key="1">
    <citation type="submission" date="2016-11" db="EMBL/GenBank/DDBJ databases">
        <authorList>
            <person name="Varghese N."/>
            <person name="Submissions S."/>
        </authorList>
    </citation>
    <scope>NUCLEOTIDE SEQUENCE [LARGE SCALE GENOMIC DNA]</scope>
    <source>
        <strain evidence="14">DSM 22638</strain>
    </source>
</reference>
<dbReference type="InterPro" id="IPR010914">
    <property type="entry name" value="RsgA_GTPase_dom"/>
</dbReference>
<dbReference type="SUPFAM" id="SSF50249">
    <property type="entry name" value="Nucleic acid-binding proteins"/>
    <property type="match status" value="1"/>
</dbReference>
<dbReference type="PANTHER" id="PTHR32120:SF10">
    <property type="entry name" value="SMALL RIBOSOMAL SUBUNIT BIOGENESIS GTPASE RSGA"/>
    <property type="match status" value="1"/>
</dbReference>
<dbReference type="Gene3D" id="2.40.50.140">
    <property type="entry name" value="Nucleic acid-binding proteins"/>
    <property type="match status" value="1"/>
</dbReference>
<dbReference type="Proteomes" id="UP000184532">
    <property type="component" value="Unassembled WGS sequence"/>
</dbReference>
<evidence type="ECO:0000259" key="11">
    <source>
        <dbReference type="PROSITE" id="PS50936"/>
    </source>
</evidence>
<comment type="subunit">
    <text evidence="10">Monomer. Associates with 30S ribosomal subunit, binds 16S rRNA.</text>
</comment>
<evidence type="ECO:0000256" key="3">
    <source>
        <dbReference type="ARBA" id="ARBA00022723"/>
    </source>
</evidence>
<dbReference type="InterPro" id="IPR030378">
    <property type="entry name" value="G_CP_dom"/>
</dbReference>
<evidence type="ECO:0000256" key="10">
    <source>
        <dbReference type="HAMAP-Rule" id="MF_01820"/>
    </source>
</evidence>
<evidence type="ECO:0000313" key="14">
    <source>
        <dbReference type="Proteomes" id="UP000184532"/>
    </source>
</evidence>
<dbReference type="PROSITE" id="PS51721">
    <property type="entry name" value="G_CP"/>
    <property type="match status" value="1"/>
</dbReference>
<feature type="binding site" evidence="10">
    <location>
        <position position="288"/>
    </location>
    <ligand>
        <name>Zn(2+)</name>
        <dbReference type="ChEBI" id="CHEBI:29105"/>
    </ligand>
</feature>
<comment type="subcellular location">
    <subcellularLocation>
        <location evidence="10">Cytoplasm</location>
    </subcellularLocation>
</comment>